<dbReference type="EMBL" id="RJVJ01000001">
    <property type="protein sequence ID" value="ROR45272.1"/>
    <property type="molecule type" value="Genomic_DNA"/>
</dbReference>
<dbReference type="OrthoDB" id="4560886at2"/>
<gene>
    <name evidence="1" type="ORF">EDD39_3493</name>
</gene>
<evidence type="ECO:0000313" key="1">
    <source>
        <dbReference type="EMBL" id="ROR45272.1"/>
    </source>
</evidence>
<accession>A0A8G1UPA8</accession>
<name>A0A8G1UPA8_9ACTN</name>
<comment type="caution">
    <text evidence="1">The sequence shown here is derived from an EMBL/GenBank/DDBJ whole genome shotgun (WGS) entry which is preliminary data.</text>
</comment>
<dbReference type="Proteomes" id="UP000267408">
    <property type="component" value="Unassembled WGS sequence"/>
</dbReference>
<dbReference type="RefSeq" id="WP_123557109.1">
    <property type="nucleotide sequence ID" value="NZ_RJVJ01000001.1"/>
</dbReference>
<evidence type="ECO:0000313" key="2">
    <source>
        <dbReference type="Proteomes" id="UP000267408"/>
    </source>
</evidence>
<dbReference type="AlphaFoldDB" id="A0A8G1UPA8"/>
<reference evidence="1 2" key="1">
    <citation type="submission" date="2018-11" db="EMBL/GenBank/DDBJ databases">
        <title>Sequencing the genomes of 1000 actinobacteria strains.</title>
        <authorList>
            <person name="Klenk H.-P."/>
        </authorList>
    </citation>
    <scope>NUCLEOTIDE SEQUENCE [LARGE SCALE GENOMIC DNA]</scope>
    <source>
        <strain evidence="1 2">DSM 44780</strain>
    </source>
</reference>
<organism evidence="1 2">
    <name type="scientific">Kitasatospora cineracea</name>
    <dbReference type="NCBI Taxonomy" id="88074"/>
    <lineage>
        <taxon>Bacteria</taxon>
        <taxon>Bacillati</taxon>
        <taxon>Actinomycetota</taxon>
        <taxon>Actinomycetes</taxon>
        <taxon>Kitasatosporales</taxon>
        <taxon>Streptomycetaceae</taxon>
        <taxon>Kitasatospora</taxon>
    </lineage>
</organism>
<sequence>MASTVGTSDRLPELASGARRAVLRLDPTERPRLIVPGTGGPHPLVQGLLGPMAMVLMRTYYLAVTDRSVFVLRGPRSTGEPEEALAVVPLEQAGALVAKVAHGRRRSRVWLRLPQAKRPVRMEVWFTSRPQLDAFLARL</sequence>
<protein>
    <submittedName>
        <fullName evidence="1">Uncharacterized protein</fullName>
    </submittedName>
</protein>
<proteinExistence type="predicted"/>